<evidence type="ECO:0000256" key="6">
    <source>
        <dbReference type="ARBA" id="ARBA00022989"/>
    </source>
</evidence>
<dbReference type="InterPro" id="IPR038731">
    <property type="entry name" value="RgtA/B/C-like"/>
</dbReference>
<keyword evidence="4" id="KW-0808">Transferase</keyword>
<name>A0ABV2LW72_9FLAO</name>
<evidence type="ECO:0000259" key="9">
    <source>
        <dbReference type="Pfam" id="PF13231"/>
    </source>
</evidence>
<feature type="transmembrane region" description="Helical" evidence="8">
    <location>
        <begin position="411"/>
        <end position="430"/>
    </location>
</feature>
<evidence type="ECO:0000313" key="10">
    <source>
        <dbReference type="EMBL" id="MET3732806.1"/>
    </source>
</evidence>
<feature type="transmembrane region" description="Helical" evidence="8">
    <location>
        <begin position="324"/>
        <end position="341"/>
    </location>
</feature>
<feature type="transmembrane region" description="Helical" evidence="8">
    <location>
        <begin position="207"/>
        <end position="227"/>
    </location>
</feature>
<evidence type="ECO:0000256" key="7">
    <source>
        <dbReference type="ARBA" id="ARBA00023136"/>
    </source>
</evidence>
<keyword evidence="11" id="KW-1185">Reference proteome</keyword>
<protein>
    <submittedName>
        <fullName evidence="10">4-amino-4-deoxy-L-arabinose transferase-like glycosyltransferase</fullName>
    </submittedName>
</protein>
<dbReference type="InterPro" id="IPR050297">
    <property type="entry name" value="LipidA_mod_glycosyltrf_83"/>
</dbReference>
<evidence type="ECO:0000256" key="3">
    <source>
        <dbReference type="ARBA" id="ARBA00022676"/>
    </source>
</evidence>
<proteinExistence type="predicted"/>
<feature type="transmembrane region" description="Helical" evidence="8">
    <location>
        <begin position="165"/>
        <end position="195"/>
    </location>
</feature>
<organism evidence="10 11">
    <name type="scientific">Moheibacter stercoris</name>
    <dbReference type="NCBI Taxonomy" id="1628251"/>
    <lineage>
        <taxon>Bacteria</taxon>
        <taxon>Pseudomonadati</taxon>
        <taxon>Bacteroidota</taxon>
        <taxon>Flavobacteriia</taxon>
        <taxon>Flavobacteriales</taxon>
        <taxon>Weeksellaceae</taxon>
        <taxon>Moheibacter</taxon>
    </lineage>
</organism>
<reference evidence="10 11" key="1">
    <citation type="submission" date="2024-06" db="EMBL/GenBank/DDBJ databases">
        <title>Genomic Encyclopedia of Type Strains, Phase IV (KMG-IV): sequencing the most valuable type-strain genomes for metagenomic binning, comparative biology and taxonomic classification.</title>
        <authorList>
            <person name="Goeker M."/>
        </authorList>
    </citation>
    <scope>NUCLEOTIDE SEQUENCE [LARGE SCALE GENOMIC DNA]</scope>
    <source>
        <strain evidence="10 11">DSM 29388</strain>
    </source>
</reference>
<evidence type="ECO:0000256" key="1">
    <source>
        <dbReference type="ARBA" id="ARBA00004651"/>
    </source>
</evidence>
<comment type="caution">
    <text evidence="10">The sequence shown here is derived from an EMBL/GenBank/DDBJ whole genome shotgun (WGS) entry which is preliminary data.</text>
</comment>
<keyword evidence="2" id="KW-1003">Cell membrane</keyword>
<evidence type="ECO:0000256" key="5">
    <source>
        <dbReference type="ARBA" id="ARBA00022692"/>
    </source>
</evidence>
<accession>A0ABV2LW72</accession>
<feature type="domain" description="Glycosyltransferase RgtA/B/C/D-like" evidence="9">
    <location>
        <begin position="65"/>
        <end position="227"/>
    </location>
</feature>
<sequence length="528" mass="60654">MSTYFPNEKIYYFIVLLLACVLCFVNLGGHPIYILDEAKNAEAAREMLLNQDWITPTFNGELRTDKPPLHYWFMKVSYEIFGVNAFSARFFSAVFGVLTILTTFHYTRKFMGLKMGLMAAFVFLSAIFFVQEFHLAVPDPYLIFFVSFGLFQFFDFYRYRKKLAWFLFYSSLGLGILAKGPVAIALPGISIFIFLLMNKDFNWKSILAINPFLGLILSFAIAAPWYYLVHQATNGAYTEGFFFEHNFQRFSGEMEGHGGLPFVTWAFVLLGLLPFSFFIIQGLVQGWKKRKTDEYLLFSWVIAAVFIVFFSISQTKLPNYPMPSYPFIVVLIGFYLAQLLEGNLPLKGYKISLWVWLVISILMPIGGFIAFTLAEKQLEPVRFVSLSLIVLPIGSILAMIFLKRNQLKQSLASIGISSMIMTILLFSWVYPNLLTQSPLVMAKGILDSNSKTIVYKGYDPAFLFNFERNLPIADTKEEVLKFLAENPTGNVITKEKFIEQDWQDFPMEIQLKQKAIFENYTIVIFKPK</sequence>
<gene>
    <name evidence="10" type="ORF">ABID46_002397</name>
</gene>
<evidence type="ECO:0000256" key="8">
    <source>
        <dbReference type="SAM" id="Phobius"/>
    </source>
</evidence>
<dbReference type="PANTHER" id="PTHR33908">
    <property type="entry name" value="MANNOSYLTRANSFERASE YKCB-RELATED"/>
    <property type="match status" value="1"/>
</dbReference>
<evidence type="ECO:0000256" key="2">
    <source>
        <dbReference type="ARBA" id="ARBA00022475"/>
    </source>
</evidence>
<dbReference type="EMBL" id="JBEPMO010000019">
    <property type="protein sequence ID" value="MET3732806.1"/>
    <property type="molecule type" value="Genomic_DNA"/>
</dbReference>
<keyword evidence="6 8" id="KW-1133">Transmembrane helix</keyword>
<dbReference type="PANTHER" id="PTHR33908:SF3">
    <property type="entry name" value="UNDECAPRENYL PHOSPHATE-ALPHA-4-AMINO-4-DEOXY-L-ARABINOSE ARABINOSYL TRANSFERASE"/>
    <property type="match status" value="1"/>
</dbReference>
<feature type="transmembrane region" description="Helical" evidence="8">
    <location>
        <begin position="12"/>
        <end position="35"/>
    </location>
</feature>
<dbReference type="Proteomes" id="UP001549146">
    <property type="component" value="Unassembled WGS sequence"/>
</dbReference>
<evidence type="ECO:0000313" key="11">
    <source>
        <dbReference type="Proteomes" id="UP001549146"/>
    </source>
</evidence>
<dbReference type="RefSeq" id="WP_354510373.1">
    <property type="nucleotide sequence ID" value="NZ_JBEPMO010000019.1"/>
</dbReference>
<keyword evidence="3" id="KW-0328">Glycosyltransferase</keyword>
<comment type="subcellular location">
    <subcellularLocation>
        <location evidence="1">Cell membrane</location>
        <topology evidence="1">Multi-pass membrane protein</topology>
    </subcellularLocation>
</comment>
<evidence type="ECO:0000256" key="4">
    <source>
        <dbReference type="ARBA" id="ARBA00022679"/>
    </source>
</evidence>
<keyword evidence="7 8" id="KW-0472">Membrane</keyword>
<dbReference type="Pfam" id="PF13231">
    <property type="entry name" value="PMT_2"/>
    <property type="match status" value="1"/>
</dbReference>
<feature type="transmembrane region" description="Helical" evidence="8">
    <location>
        <begin position="80"/>
        <end position="104"/>
    </location>
</feature>
<feature type="transmembrane region" description="Helical" evidence="8">
    <location>
        <begin position="262"/>
        <end position="283"/>
    </location>
</feature>
<feature type="transmembrane region" description="Helical" evidence="8">
    <location>
        <begin position="353"/>
        <end position="374"/>
    </location>
</feature>
<keyword evidence="5 8" id="KW-0812">Transmembrane</keyword>
<feature type="transmembrane region" description="Helical" evidence="8">
    <location>
        <begin position="110"/>
        <end position="129"/>
    </location>
</feature>
<feature type="transmembrane region" description="Helical" evidence="8">
    <location>
        <begin position="295"/>
        <end position="312"/>
    </location>
</feature>
<feature type="transmembrane region" description="Helical" evidence="8">
    <location>
        <begin position="380"/>
        <end position="402"/>
    </location>
</feature>